<protein>
    <submittedName>
        <fullName evidence="1">Uncharacterized protein</fullName>
    </submittedName>
</protein>
<gene>
    <name evidence="1" type="ORF">S01H1_24435</name>
</gene>
<proteinExistence type="predicted"/>
<reference evidence="1" key="1">
    <citation type="journal article" date="2014" name="Front. Microbiol.">
        <title>High frequency of phylogenetically diverse reductive dehalogenase-homologous genes in deep subseafloor sedimentary metagenomes.</title>
        <authorList>
            <person name="Kawai M."/>
            <person name="Futagami T."/>
            <person name="Toyoda A."/>
            <person name="Takaki Y."/>
            <person name="Nishi S."/>
            <person name="Hori S."/>
            <person name="Arai W."/>
            <person name="Tsubouchi T."/>
            <person name="Morono Y."/>
            <person name="Uchiyama I."/>
            <person name="Ito T."/>
            <person name="Fujiyama A."/>
            <person name="Inagaki F."/>
            <person name="Takami H."/>
        </authorList>
    </citation>
    <scope>NUCLEOTIDE SEQUENCE</scope>
    <source>
        <strain evidence="1">Expedition CK06-06</strain>
    </source>
</reference>
<feature type="non-terminal residue" evidence="1">
    <location>
        <position position="1"/>
    </location>
</feature>
<accession>X0V1J6</accession>
<evidence type="ECO:0000313" key="1">
    <source>
        <dbReference type="EMBL" id="GAF94510.1"/>
    </source>
</evidence>
<comment type="caution">
    <text evidence="1">The sequence shown here is derived from an EMBL/GenBank/DDBJ whole genome shotgun (WGS) entry which is preliminary data.</text>
</comment>
<organism evidence="1">
    <name type="scientific">marine sediment metagenome</name>
    <dbReference type="NCBI Taxonomy" id="412755"/>
    <lineage>
        <taxon>unclassified sequences</taxon>
        <taxon>metagenomes</taxon>
        <taxon>ecological metagenomes</taxon>
    </lineage>
</organism>
<sequence>IVLVTGDEGLLAIRLKGIKKKLVMRVSRPVYSYLAPIRFTETNPKQALLQLRV</sequence>
<dbReference type="EMBL" id="BARS01014549">
    <property type="protein sequence ID" value="GAF94510.1"/>
    <property type="molecule type" value="Genomic_DNA"/>
</dbReference>
<name>X0V1J6_9ZZZZ</name>
<feature type="non-terminal residue" evidence="1">
    <location>
        <position position="53"/>
    </location>
</feature>
<dbReference type="AlphaFoldDB" id="X0V1J6"/>